<protein>
    <submittedName>
        <fullName evidence="6">Outer membrane lipoprotein</fullName>
    </submittedName>
</protein>
<reference evidence="6 7" key="1">
    <citation type="submission" date="2015-03" db="EMBL/GenBank/DDBJ databases">
        <title>Draft genome sequence of Luteibacter yeojuensis strain SU11.</title>
        <authorList>
            <person name="Sulaiman J."/>
            <person name="Priya K."/>
            <person name="Chan K.-G."/>
        </authorList>
    </citation>
    <scope>NUCLEOTIDE SEQUENCE [LARGE SCALE GENOMIC DNA]</scope>
    <source>
        <strain evidence="6 7">SU11</strain>
    </source>
</reference>
<evidence type="ECO:0000313" key="6">
    <source>
        <dbReference type="EMBL" id="KJV32022.1"/>
    </source>
</evidence>
<evidence type="ECO:0000256" key="1">
    <source>
        <dbReference type="ARBA" id="ARBA00004370"/>
    </source>
</evidence>
<feature type="region of interest" description="Disordered" evidence="3">
    <location>
        <begin position="187"/>
        <end position="208"/>
    </location>
</feature>
<dbReference type="Pfam" id="PF05433">
    <property type="entry name" value="Rick_17kDa_Anti"/>
    <property type="match status" value="1"/>
</dbReference>
<evidence type="ECO:0000256" key="4">
    <source>
        <dbReference type="SAM" id="SignalP"/>
    </source>
</evidence>
<sequence>MSRLKISVLNAGLGAALVLSLSACNRDANADVANAPAPAPAAAPVEAAPAPAPAPEPAGPKYARVVSVDPVRQAGTAAQRECHDEVVTRRAPVKDQHQIAGTAIGAVAGGLLGNQIGGGKGRTLATVAGAVGGGYAGHEIQERRQETNTVTSTVRKCSTVPGTSGDKIVAYDVRYEYNGVTRSVRMDHDPGDRVEVQEGVSVVSDARQ</sequence>
<keyword evidence="7" id="KW-1185">Reference proteome</keyword>
<feature type="domain" description="Glycine zipper 2TM" evidence="5">
    <location>
        <begin position="100"/>
        <end position="141"/>
    </location>
</feature>
<dbReference type="PANTHER" id="PTHR35603">
    <property type="match status" value="1"/>
</dbReference>
<organism evidence="6 7">
    <name type="scientific">Luteibacter yeojuensis</name>
    <dbReference type="NCBI Taxonomy" id="345309"/>
    <lineage>
        <taxon>Bacteria</taxon>
        <taxon>Pseudomonadati</taxon>
        <taxon>Pseudomonadota</taxon>
        <taxon>Gammaproteobacteria</taxon>
        <taxon>Lysobacterales</taxon>
        <taxon>Rhodanobacteraceae</taxon>
        <taxon>Luteibacter</taxon>
    </lineage>
</organism>
<dbReference type="PROSITE" id="PS51257">
    <property type="entry name" value="PROKAR_LIPOPROTEIN"/>
    <property type="match status" value="1"/>
</dbReference>
<dbReference type="InterPro" id="IPR008816">
    <property type="entry name" value="Gly_zipper_2TM_dom"/>
</dbReference>
<keyword evidence="4" id="KW-0732">Signal</keyword>
<proteinExistence type="predicted"/>
<comment type="subcellular location">
    <subcellularLocation>
        <location evidence="1">Membrane</location>
    </subcellularLocation>
</comment>
<gene>
    <name evidence="6" type="ORF">VI08_12600</name>
</gene>
<feature type="signal peptide" evidence="4">
    <location>
        <begin position="1"/>
        <end position="30"/>
    </location>
</feature>
<comment type="caution">
    <text evidence="6">The sequence shown here is derived from an EMBL/GenBank/DDBJ whole genome shotgun (WGS) entry which is preliminary data.</text>
</comment>
<dbReference type="InterPro" id="IPR051407">
    <property type="entry name" value="Bact_OM_lipoprot/Surf_antigen"/>
</dbReference>
<keyword evidence="2" id="KW-0472">Membrane</keyword>
<dbReference type="PATRIC" id="fig|345309.4.peg.1867"/>
<evidence type="ECO:0000256" key="3">
    <source>
        <dbReference type="SAM" id="MobiDB-lite"/>
    </source>
</evidence>
<dbReference type="RefSeq" id="WP_045829955.1">
    <property type="nucleotide sequence ID" value="NZ_JZRB01000026.1"/>
</dbReference>
<evidence type="ECO:0000256" key="2">
    <source>
        <dbReference type="ARBA" id="ARBA00023136"/>
    </source>
</evidence>
<dbReference type="OrthoDB" id="9132795at2"/>
<dbReference type="AlphaFoldDB" id="A0A0F3KM02"/>
<dbReference type="EMBL" id="JZRB01000026">
    <property type="protein sequence ID" value="KJV32022.1"/>
    <property type="molecule type" value="Genomic_DNA"/>
</dbReference>
<dbReference type="GO" id="GO:0019867">
    <property type="term" value="C:outer membrane"/>
    <property type="evidence" value="ECO:0007669"/>
    <property type="project" value="InterPro"/>
</dbReference>
<evidence type="ECO:0000259" key="5">
    <source>
        <dbReference type="Pfam" id="PF05433"/>
    </source>
</evidence>
<dbReference type="Proteomes" id="UP000033651">
    <property type="component" value="Unassembled WGS sequence"/>
</dbReference>
<dbReference type="PANTHER" id="PTHR35603:SF2">
    <property type="entry name" value="OUTER MEMBRANE LIPOPROTEIN"/>
    <property type="match status" value="1"/>
</dbReference>
<feature type="chain" id="PRO_5002463365" evidence="4">
    <location>
        <begin position="31"/>
        <end position="208"/>
    </location>
</feature>
<accession>A0A0F3KM02</accession>
<dbReference type="NCBIfam" id="NF008437">
    <property type="entry name" value="PRK11280.1"/>
    <property type="match status" value="1"/>
</dbReference>
<keyword evidence="6" id="KW-0449">Lipoprotein</keyword>
<evidence type="ECO:0000313" key="7">
    <source>
        <dbReference type="Proteomes" id="UP000033651"/>
    </source>
</evidence>
<feature type="compositionally biased region" description="Basic and acidic residues" evidence="3">
    <location>
        <begin position="187"/>
        <end position="196"/>
    </location>
</feature>
<name>A0A0F3KM02_9GAMM</name>